<evidence type="ECO:0000313" key="2">
    <source>
        <dbReference type="Proteomes" id="UP000639859"/>
    </source>
</evidence>
<accession>A0ABS0T3E9</accession>
<dbReference type="Proteomes" id="UP000639859">
    <property type="component" value="Unassembled WGS sequence"/>
</dbReference>
<sequence>MPGDPPVTLAPPPEPLWLFDGVCNFCSGSVQTVLAIDRKGIVWFTPIQSDYGRQLALAHGLDPDDPASFLLIDGGRALEKSAAVLALLRRLGAPWSWLAVIGVLPETWRDAVYDWIAANRYRLMGKKATCMVPTPAQRARFVLEPPAA</sequence>
<keyword evidence="2" id="KW-1185">Reference proteome</keyword>
<reference evidence="1 2" key="1">
    <citation type="submission" date="2020-11" db="EMBL/GenBank/DDBJ databases">
        <title>genome sequence of strain KACC 18849.</title>
        <authorList>
            <person name="Gao J."/>
            <person name="Zhang X."/>
        </authorList>
    </citation>
    <scope>NUCLEOTIDE SEQUENCE [LARGE SCALE GENOMIC DNA]</scope>
    <source>
        <strain evidence="1 2">KACC 18849</strain>
    </source>
</reference>
<dbReference type="Pfam" id="PF04134">
    <property type="entry name" value="DCC1-like"/>
    <property type="match status" value="1"/>
</dbReference>
<dbReference type="PANTHER" id="PTHR33639:SF2">
    <property type="entry name" value="DUF393 DOMAIN-CONTAINING PROTEIN"/>
    <property type="match status" value="1"/>
</dbReference>
<dbReference type="PANTHER" id="PTHR33639">
    <property type="entry name" value="THIOL-DISULFIDE OXIDOREDUCTASE DCC"/>
    <property type="match status" value="1"/>
</dbReference>
<dbReference type="EMBL" id="JADWOX010000021">
    <property type="protein sequence ID" value="MBI1686405.1"/>
    <property type="molecule type" value="Genomic_DNA"/>
</dbReference>
<dbReference type="InterPro" id="IPR007263">
    <property type="entry name" value="DCC1-like"/>
</dbReference>
<protein>
    <submittedName>
        <fullName evidence="1">Thiol-disulfide oxidoreductase DCC family protein</fullName>
    </submittedName>
</protein>
<gene>
    <name evidence="1" type="ORF">I4Q42_22270</name>
</gene>
<name>A0ABS0T3E9_9CAUL</name>
<proteinExistence type="predicted"/>
<organism evidence="1 2">
    <name type="scientific">Caulobacter hibisci</name>
    <dbReference type="NCBI Taxonomy" id="2035993"/>
    <lineage>
        <taxon>Bacteria</taxon>
        <taxon>Pseudomonadati</taxon>
        <taxon>Pseudomonadota</taxon>
        <taxon>Alphaproteobacteria</taxon>
        <taxon>Caulobacterales</taxon>
        <taxon>Caulobacteraceae</taxon>
        <taxon>Caulobacter</taxon>
    </lineage>
</organism>
<dbReference type="InterPro" id="IPR052927">
    <property type="entry name" value="DCC_oxidoreductase"/>
</dbReference>
<comment type="caution">
    <text evidence="1">The sequence shown here is derived from an EMBL/GenBank/DDBJ whole genome shotgun (WGS) entry which is preliminary data.</text>
</comment>
<evidence type="ECO:0000313" key="1">
    <source>
        <dbReference type="EMBL" id="MBI1686405.1"/>
    </source>
</evidence>